<evidence type="ECO:0000313" key="3">
    <source>
        <dbReference type="Proteomes" id="UP000269945"/>
    </source>
</evidence>
<dbReference type="PANTHER" id="PTHR10590:SF4">
    <property type="entry name" value="SOLUTE CARRIER FAMILY 28 MEMBER 3"/>
    <property type="match status" value="1"/>
</dbReference>
<gene>
    <name evidence="2" type="ORF">BN2614_LOCUS4</name>
</gene>
<feature type="domain" description="Concentrative nucleoside transporter C-terminal" evidence="1">
    <location>
        <begin position="25"/>
        <end position="52"/>
    </location>
</feature>
<sequence>MTAGFSTIAGSVLGAYISFGVSPSHLLTASVMSAPASLAVAKLFWPETETPKITLKNAM</sequence>
<dbReference type="Pfam" id="PF07662">
    <property type="entry name" value="Nucleos_tra2_C"/>
    <property type="match status" value="1"/>
</dbReference>
<dbReference type="GO" id="GO:0015390">
    <property type="term" value="F:purine-specific nucleoside:sodium symporter activity"/>
    <property type="evidence" value="ECO:0007669"/>
    <property type="project" value="TreeGrafter"/>
</dbReference>
<dbReference type="GO" id="GO:0005886">
    <property type="term" value="C:plasma membrane"/>
    <property type="evidence" value="ECO:0007669"/>
    <property type="project" value="TreeGrafter"/>
</dbReference>
<dbReference type="EMBL" id="CYRY02004814">
    <property type="protein sequence ID" value="VCW69284.1"/>
    <property type="molecule type" value="Genomic_DNA"/>
</dbReference>
<dbReference type="GO" id="GO:0015389">
    <property type="term" value="F:pyrimidine- and adenosine-specific:sodium symporter activity"/>
    <property type="evidence" value="ECO:0007669"/>
    <property type="project" value="TreeGrafter"/>
</dbReference>
<dbReference type="PANTHER" id="PTHR10590">
    <property type="entry name" value="SODIUM/NUCLEOSIDE COTRANSPORTER"/>
    <property type="match status" value="1"/>
</dbReference>
<protein>
    <recommendedName>
        <fullName evidence="1">Concentrative nucleoside transporter C-terminal domain-containing protein</fullName>
    </recommendedName>
</protein>
<proteinExistence type="predicted"/>
<dbReference type="GO" id="GO:0015860">
    <property type="term" value="P:purine nucleoside transmembrane transport"/>
    <property type="evidence" value="ECO:0007669"/>
    <property type="project" value="TreeGrafter"/>
</dbReference>
<evidence type="ECO:0000259" key="1">
    <source>
        <dbReference type="Pfam" id="PF07662"/>
    </source>
</evidence>
<accession>A0A9X9LJ74</accession>
<comment type="caution">
    <text evidence="2">The sequence shown here is derived from an EMBL/GenBank/DDBJ whole genome shotgun (WGS) entry which is preliminary data.</text>
</comment>
<name>A0A9X9LJ74_GULGU</name>
<evidence type="ECO:0000313" key="2">
    <source>
        <dbReference type="EMBL" id="VCW69284.1"/>
    </source>
</evidence>
<feature type="non-terminal residue" evidence="2">
    <location>
        <position position="1"/>
    </location>
</feature>
<organism evidence="2 3">
    <name type="scientific">Gulo gulo</name>
    <name type="common">Wolverine</name>
    <name type="synonym">Gluton</name>
    <dbReference type="NCBI Taxonomy" id="48420"/>
    <lineage>
        <taxon>Eukaryota</taxon>
        <taxon>Metazoa</taxon>
        <taxon>Chordata</taxon>
        <taxon>Craniata</taxon>
        <taxon>Vertebrata</taxon>
        <taxon>Euteleostomi</taxon>
        <taxon>Mammalia</taxon>
        <taxon>Eutheria</taxon>
        <taxon>Laurasiatheria</taxon>
        <taxon>Carnivora</taxon>
        <taxon>Caniformia</taxon>
        <taxon>Musteloidea</taxon>
        <taxon>Mustelidae</taxon>
        <taxon>Guloninae</taxon>
        <taxon>Gulo</taxon>
    </lineage>
</organism>
<reference evidence="2 3" key="1">
    <citation type="submission" date="2018-10" db="EMBL/GenBank/DDBJ databases">
        <authorList>
            <person name="Ekblom R."/>
            <person name="Jareborg N."/>
        </authorList>
    </citation>
    <scope>NUCLEOTIDE SEQUENCE [LARGE SCALE GENOMIC DNA]</scope>
    <source>
        <tissue evidence="2">Muscle</tissue>
    </source>
</reference>
<dbReference type="InterPro" id="IPR011657">
    <property type="entry name" value="CNT_C_dom"/>
</dbReference>
<dbReference type="InterPro" id="IPR008276">
    <property type="entry name" value="C_nuclsd_transpt"/>
</dbReference>
<keyword evidence="3" id="KW-1185">Reference proteome</keyword>
<dbReference type="Proteomes" id="UP000269945">
    <property type="component" value="Unassembled WGS sequence"/>
</dbReference>
<dbReference type="GO" id="GO:0015864">
    <property type="term" value="P:pyrimidine nucleoside transport"/>
    <property type="evidence" value="ECO:0007669"/>
    <property type="project" value="TreeGrafter"/>
</dbReference>
<dbReference type="AlphaFoldDB" id="A0A9X9LJ74"/>